<evidence type="ECO:0000313" key="3">
    <source>
        <dbReference type="Proteomes" id="UP001595791"/>
    </source>
</evidence>
<gene>
    <name evidence="2" type="ORF">ACFOW7_21760</name>
</gene>
<dbReference type="EMBL" id="JBHSBU010000004">
    <property type="protein sequence ID" value="MFC4161966.1"/>
    <property type="molecule type" value="Genomic_DNA"/>
</dbReference>
<evidence type="ECO:0000313" key="2">
    <source>
        <dbReference type="EMBL" id="MFC4161966.1"/>
    </source>
</evidence>
<dbReference type="RefSeq" id="WP_378168677.1">
    <property type="nucleotide sequence ID" value="NZ_JBHSBU010000004.1"/>
</dbReference>
<feature type="region of interest" description="Disordered" evidence="1">
    <location>
        <begin position="1"/>
        <end position="20"/>
    </location>
</feature>
<protein>
    <recommendedName>
        <fullName evidence="4">CopG family transcriptional regulator</fullName>
    </recommendedName>
</protein>
<evidence type="ECO:0008006" key="4">
    <source>
        <dbReference type="Google" id="ProtNLM"/>
    </source>
</evidence>
<comment type="caution">
    <text evidence="2">The sequence shown here is derived from an EMBL/GenBank/DDBJ whole genome shotgun (WGS) entry which is preliminary data.</text>
</comment>
<organism evidence="2 3">
    <name type="scientific">Chitinimonas lacunae</name>
    <dbReference type="NCBI Taxonomy" id="1963018"/>
    <lineage>
        <taxon>Bacteria</taxon>
        <taxon>Pseudomonadati</taxon>
        <taxon>Pseudomonadota</taxon>
        <taxon>Betaproteobacteria</taxon>
        <taxon>Neisseriales</taxon>
        <taxon>Chitinibacteraceae</taxon>
        <taxon>Chitinimonas</taxon>
    </lineage>
</organism>
<reference evidence="3" key="1">
    <citation type="journal article" date="2019" name="Int. J. Syst. Evol. Microbiol.">
        <title>The Global Catalogue of Microorganisms (GCM) 10K type strain sequencing project: providing services to taxonomists for standard genome sequencing and annotation.</title>
        <authorList>
            <consortium name="The Broad Institute Genomics Platform"/>
            <consortium name="The Broad Institute Genome Sequencing Center for Infectious Disease"/>
            <person name="Wu L."/>
            <person name="Ma J."/>
        </authorList>
    </citation>
    <scope>NUCLEOTIDE SEQUENCE [LARGE SCALE GENOMIC DNA]</scope>
    <source>
        <strain evidence="3">LMG 29894</strain>
    </source>
</reference>
<evidence type="ECO:0000256" key="1">
    <source>
        <dbReference type="SAM" id="MobiDB-lite"/>
    </source>
</evidence>
<accession>A0ABV8MY61</accession>
<dbReference type="Proteomes" id="UP001595791">
    <property type="component" value="Unassembled WGS sequence"/>
</dbReference>
<name>A0ABV8MY61_9NEIS</name>
<sequence>MAEETKKAARPPLPLGNRTKEEKLAALAKGAEFVEAALERAGEHATPWALADPKARIAFPLRIPGPLASKLEYVYLNLPKRPSKNAIILAALEAWLDTRIAEIGTPTSRELARLKEAEQEGEK</sequence>
<proteinExistence type="predicted"/>
<keyword evidence="3" id="KW-1185">Reference proteome</keyword>